<dbReference type="SUPFAM" id="SSF51445">
    <property type="entry name" value="(Trans)glycosidases"/>
    <property type="match status" value="1"/>
</dbReference>
<protein>
    <recommendedName>
        <fullName evidence="2">GTA TIM-barrel-like domain-containing protein</fullName>
    </recommendedName>
</protein>
<dbReference type="Pfam" id="PF22612">
    <property type="entry name" value="GH113"/>
    <property type="match status" value="1"/>
</dbReference>
<sequence>TYGTNISTTSSHGHARPDDSAIQAAVQAADALGMTVTINPFVEVDAAGGIGSVWRGSMNFSDPDDLATWFVNYESYMCEMGQLAETYGADRLFIGSELQGISLDGDATPYWESMIASVRSVYGGELSYAANYNWEYDHVPFWDDLDAIGIDAYFELASKAEASGLGNPSVQTLEEAWENILSGVQTYGSGQGLPVVFSEVGYTYWDGTTAHPWHWQTSTDEDYQEQLNAYQAVIHATDLQGSWLDEMTFWHWSMPGGEDSHYAITADSLPGTYIGGYVPEPASLVLM</sequence>
<reference evidence="1" key="1">
    <citation type="journal article" date="2014" name="Front. Microbiol.">
        <title>High frequency of phylogenetically diverse reductive dehalogenase-homologous genes in deep subseafloor sedimentary metagenomes.</title>
        <authorList>
            <person name="Kawai M."/>
            <person name="Futagami T."/>
            <person name="Toyoda A."/>
            <person name="Takaki Y."/>
            <person name="Nishi S."/>
            <person name="Hori S."/>
            <person name="Arai W."/>
            <person name="Tsubouchi T."/>
            <person name="Morono Y."/>
            <person name="Uchiyama I."/>
            <person name="Ito T."/>
            <person name="Fujiyama A."/>
            <person name="Inagaki F."/>
            <person name="Takami H."/>
        </authorList>
    </citation>
    <scope>NUCLEOTIDE SEQUENCE</scope>
    <source>
        <strain evidence="1">Expedition CK06-06</strain>
    </source>
</reference>
<evidence type="ECO:0000313" key="1">
    <source>
        <dbReference type="EMBL" id="GAH59132.1"/>
    </source>
</evidence>
<accession>X1GPM1</accession>
<name>X1GPM1_9ZZZZ</name>
<dbReference type="EMBL" id="BARU01019980">
    <property type="protein sequence ID" value="GAH59132.1"/>
    <property type="molecule type" value="Genomic_DNA"/>
</dbReference>
<feature type="non-terminal residue" evidence="1">
    <location>
        <position position="287"/>
    </location>
</feature>
<comment type="caution">
    <text evidence="1">The sequence shown here is derived from an EMBL/GenBank/DDBJ whole genome shotgun (WGS) entry which is preliminary data.</text>
</comment>
<gene>
    <name evidence="1" type="ORF">S03H2_32865</name>
</gene>
<dbReference type="InterPro" id="IPR017853">
    <property type="entry name" value="GH"/>
</dbReference>
<evidence type="ECO:0008006" key="2">
    <source>
        <dbReference type="Google" id="ProtNLM"/>
    </source>
</evidence>
<organism evidence="1">
    <name type="scientific">marine sediment metagenome</name>
    <dbReference type="NCBI Taxonomy" id="412755"/>
    <lineage>
        <taxon>unclassified sequences</taxon>
        <taxon>metagenomes</taxon>
        <taxon>ecological metagenomes</taxon>
    </lineage>
</organism>
<feature type="non-terminal residue" evidence="1">
    <location>
        <position position="1"/>
    </location>
</feature>
<dbReference type="Gene3D" id="3.20.20.80">
    <property type="entry name" value="Glycosidases"/>
    <property type="match status" value="1"/>
</dbReference>
<dbReference type="InterPro" id="IPR055151">
    <property type="entry name" value="GH113"/>
</dbReference>
<proteinExistence type="predicted"/>
<dbReference type="AlphaFoldDB" id="X1GPM1"/>
<dbReference type="CDD" id="cd19608">
    <property type="entry name" value="GH113_mannanase-like"/>
    <property type="match status" value="1"/>
</dbReference>